<reference evidence="3" key="1">
    <citation type="journal article" date="2019" name="Int. J. Syst. Evol. Microbiol.">
        <title>The Global Catalogue of Microorganisms (GCM) 10K type strain sequencing project: providing services to taxonomists for standard genome sequencing and annotation.</title>
        <authorList>
            <consortium name="The Broad Institute Genomics Platform"/>
            <consortium name="The Broad Institute Genome Sequencing Center for Infectious Disease"/>
            <person name="Wu L."/>
            <person name="Ma J."/>
        </authorList>
    </citation>
    <scope>NUCLEOTIDE SEQUENCE [LARGE SCALE GENOMIC DNA]</scope>
    <source>
        <strain evidence="3">JCM 18306</strain>
    </source>
</reference>
<name>A0ABP9TFU4_9ACTN</name>
<evidence type="ECO:0000313" key="3">
    <source>
        <dbReference type="Proteomes" id="UP001499878"/>
    </source>
</evidence>
<accession>A0ABP9TFU4</accession>
<keyword evidence="1" id="KW-0472">Membrane</keyword>
<feature type="transmembrane region" description="Helical" evidence="1">
    <location>
        <begin position="98"/>
        <end position="119"/>
    </location>
</feature>
<dbReference type="RefSeq" id="WP_345638657.1">
    <property type="nucleotide sequence ID" value="NZ_BAABJR010000034.1"/>
</dbReference>
<keyword evidence="3" id="KW-1185">Reference proteome</keyword>
<gene>
    <name evidence="2" type="ORF">GCM10023323_75610</name>
</gene>
<sequence>MASKTDSDVTPTLYRYYRRLQKSVAGPEQDLDRRFDRIIANIEQRQRQEASDRHAKPSYLTWLRNAVHRARRSTFGQISAGGATAALAAKLTQYAQGWANLAAAALTGMLAAVVVAAAMDTRNLAPLRRVRRRSQTKDATPSPHP</sequence>
<dbReference type="EMBL" id="BAABJR010000034">
    <property type="protein sequence ID" value="GAA5217676.1"/>
    <property type="molecule type" value="Genomic_DNA"/>
</dbReference>
<dbReference type="Proteomes" id="UP001499878">
    <property type="component" value="Unassembled WGS sequence"/>
</dbReference>
<comment type="caution">
    <text evidence="2">The sequence shown here is derived from an EMBL/GenBank/DDBJ whole genome shotgun (WGS) entry which is preliminary data.</text>
</comment>
<protein>
    <submittedName>
        <fullName evidence="2">Uncharacterized protein</fullName>
    </submittedName>
</protein>
<evidence type="ECO:0000256" key="1">
    <source>
        <dbReference type="SAM" id="Phobius"/>
    </source>
</evidence>
<proteinExistence type="predicted"/>
<keyword evidence="1" id="KW-0812">Transmembrane</keyword>
<keyword evidence="1" id="KW-1133">Transmembrane helix</keyword>
<evidence type="ECO:0000313" key="2">
    <source>
        <dbReference type="EMBL" id="GAA5217676.1"/>
    </source>
</evidence>
<organism evidence="2 3">
    <name type="scientific">Streptomyces thinghirensis</name>
    <dbReference type="NCBI Taxonomy" id="551547"/>
    <lineage>
        <taxon>Bacteria</taxon>
        <taxon>Bacillati</taxon>
        <taxon>Actinomycetota</taxon>
        <taxon>Actinomycetes</taxon>
        <taxon>Kitasatosporales</taxon>
        <taxon>Streptomycetaceae</taxon>
        <taxon>Streptomyces</taxon>
    </lineage>
</organism>